<name>A0ABN7P3S4_TIMPD</name>
<feature type="repeat" description="LDL-receptor class B" evidence="3">
    <location>
        <begin position="301"/>
        <end position="345"/>
    </location>
</feature>
<dbReference type="EMBL" id="CAJPIN010011198">
    <property type="protein sequence ID" value="CAG2060016.1"/>
    <property type="molecule type" value="Genomic_DNA"/>
</dbReference>
<evidence type="ECO:0000256" key="3">
    <source>
        <dbReference type="PROSITE-ProRule" id="PRU00461"/>
    </source>
</evidence>
<reference evidence="4" key="1">
    <citation type="submission" date="2021-03" db="EMBL/GenBank/DDBJ databases">
        <authorList>
            <person name="Tran Van P."/>
        </authorList>
    </citation>
    <scope>NUCLEOTIDE SEQUENCE</scope>
</reference>
<dbReference type="InterPro" id="IPR050778">
    <property type="entry name" value="Cueball_EGF_LRP_Nidogen"/>
</dbReference>
<dbReference type="Proteomes" id="UP001153148">
    <property type="component" value="Unassembled WGS sequence"/>
</dbReference>
<dbReference type="InterPro" id="IPR011042">
    <property type="entry name" value="6-blade_b-propeller_TolB-like"/>
</dbReference>
<evidence type="ECO:0000313" key="4">
    <source>
        <dbReference type="EMBL" id="CAG2060016.1"/>
    </source>
</evidence>
<gene>
    <name evidence="4" type="ORF">TPAB3V08_LOCUS6974</name>
</gene>
<dbReference type="PANTHER" id="PTHR46513">
    <property type="entry name" value="VITELLOGENIN RECEPTOR-LIKE PROTEIN-RELATED-RELATED"/>
    <property type="match status" value="1"/>
</dbReference>
<protein>
    <submittedName>
        <fullName evidence="4">Uncharacterized protein</fullName>
    </submittedName>
</protein>
<keyword evidence="5" id="KW-1185">Reference proteome</keyword>
<dbReference type="PANTHER" id="PTHR46513:SF13">
    <property type="entry name" value="EGF-LIKE DOMAIN-CONTAINING PROTEIN"/>
    <property type="match status" value="1"/>
</dbReference>
<keyword evidence="1" id="KW-0245">EGF-like domain</keyword>
<dbReference type="InterPro" id="IPR000033">
    <property type="entry name" value="LDLR_classB_rpt"/>
</dbReference>
<evidence type="ECO:0000256" key="2">
    <source>
        <dbReference type="ARBA" id="ARBA00022737"/>
    </source>
</evidence>
<comment type="caution">
    <text evidence="4">The sequence shown here is derived from an EMBL/GenBank/DDBJ whole genome shotgun (WGS) entry which is preliminary data.</text>
</comment>
<feature type="non-terminal residue" evidence="4">
    <location>
        <position position="382"/>
    </location>
</feature>
<dbReference type="SMART" id="SM00135">
    <property type="entry name" value="LY"/>
    <property type="match status" value="5"/>
</dbReference>
<dbReference type="Pfam" id="PF00058">
    <property type="entry name" value="Ldl_recept_b"/>
    <property type="match status" value="2"/>
</dbReference>
<feature type="repeat" description="LDL-receptor class B" evidence="3">
    <location>
        <begin position="255"/>
        <end position="300"/>
    </location>
</feature>
<dbReference type="PROSITE" id="PS51120">
    <property type="entry name" value="LDLRB"/>
    <property type="match status" value="2"/>
</dbReference>
<evidence type="ECO:0000313" key="5">
    <source>
        <dbReference type="Proteomes" id="UP001153148"/>
    </source>
</evidence>
<accession>A0ABN7P3S4</accession>
<keyword evidence="2" id="KW-0677">Repeat</keyword>
<evidence type="ECO:0000256" key="1">
    <source>
        <dbReference type="ARBA" id="ARBA00022536"/>
    </source>
</evidence>
<dbReference type="SUPFAM" id="SSF63825">
    <property type="entry name" value="YWTD domain"/>
    <property type="match status" value="1"/>
</dbReference>
<sequence>MNSTSFTSELAKTVSVLDAIIWINQAVKELLPETVTKCFEKAGFSMSEVTASVENENDQQDLQNCMNKAAFNNCNAEDYINIKNNVPTEPDTMDIDALVVNFKESLKEEEENDIVSEKKEFLIVAQRQRIIRVDLEDPTLEILPISQNLQNVIAIEFDMRNNCVYWADIVNDTISRQCLSDGSQGAEILVKTNLDSIEGMALDWVSNTLYFVDGMRTKIEVVRTDIHYEGRMRRTILDSRNLKKPRGIAVHPMEGFIFWTDWAPGDPSLSRANLDGSDVKRLFVKPRVEWPNGITIDHIAERIYWVDAKLDYIASAALDGSKFKEIIANDVRVKHPFAVAVFKDNLYWDDWEQKAIFTARQRPWRGSACHPESARRTYGPKG</sequence>
<proteinExistence type="predicted"/>
<dbReference type="Gene3D" id="2.120.10.30">
    <property type="entry name" value="TolB, C-terminal domain"/>
    <property type="match status" value="1"/>
</dbReference>
<organism evidence="4 5">
    <name type="scientific">Timema podura</name>
    <name type="common">Walking stick</name>
    <dbReference type="NCBI Taxonomy" id="61482"/>
    <lineage>
        <taxon>Eukaryota</taxon>
        <taxon>Metazoa</taxon>
        <taxon>Ecdysozoa</taxon>
        <taxon>Arthropoda</taxon>
        <taxon>Hexapoda</taxon>
        <taxon>Insecta</taxon>
        <taxon>Pterygota</taxon>
        <taxon>Neoptera</taxon>
        <taxon>Polyneoptera</taxon>
        <taxon>Phasmatodea</taxon>
        <taxon>Timematodea</taxon>
        <taxon>Timematoidea</taxon>
        <taxon>Timematidae</taxon>
        <taxon>Timema</taxon>
    </lineage>
</organism>